<dbReference type="InterPro" id="IPR006076">
    <property type="entry name" value="FAD-dep_OxRdtase"/>
</dbReference>
<keyword evidence="5" id="KW-1015">Disulfide bond</keyword>
<dbReference type="InterPro" id="IPR017941">
    <property type="entry name" value="Rieske_2Fe-2S"/>
</dbReference>
<keyword evidence="3" id="KW-0408">Iron</keyword>
<dbReference type="PANTHER" id="PTHR13847:SF274">
    <property type="entry name" value="RIESKE 2FE-2S IRON-SULFUR PROTEIN YHFW-RELATED"/>
    <property type="match status" value="1"/>
</dbReference>
<dbReference type="InterPro" id="IPR036188">
    <property type="entry name" value="FAD/NAD-bd_sf"/>
</dbReference>
<dbReference type="Pfam" id="PF00355">
    <property type="entry name" value="Rieske"/>
    <property type="match status" value="1"/>
</dbReference>
<feature type="domain" description="Rieske" evidence="6">
    <location>
        <begin position="427"/>
        <end position="514"/>
    </location>
</feature>
<name>A0A4R2BAL7_9BACI</name>
<dbReference type="Gene3D" id="3.50.50.60">
    <property type="entry name" value="FAD/NAD(P)-binding domain"/>
    <property type="match status" value="1"/>
</dbReference>
<comment type="caution">
    <text evidence="7">The sequence shown here is derived from an EMBL/GenBank/DDBJ whole genome shotgun (WGS) entry which is preliminary data.</text>
</comment>
<evidence type="ECO:0000256" key="2">
    <source>
        <dbReference type="ARBA" id="ARBA00022723"/>
    </source>
</evidence>
<dbReference type="CDD" id="cd03477">
    <property type="entry name" value="Rieske_YhfW_C"/>
    <property type="match status" value="1"/>
</dbReference>
<evidence type="ECO:0000256" key="4">
    <source>
        <dbReference type="ARBA" id="ARBA00023014"/>
    </source>
</evidence>
<dbReference type="Pfam" id="PF01266">
    <property type="entry name" value="DAO"/>
    <property type="match status" value="1"/>
</dbReference>
<evidence type="ECO:0000256" key="1">
    <source>
        <dbReference type="ARBA" id="ARBA00022714"/>
    </source>
</evidence>
<dbReference type="AlphaFoldDB" id="A0A4R2BAL7"/>
<keyword evidence="4" id="KW-0411">Iron-sulfur</keyword>
<keyword evidence="1" id="KW-0001">2Fe-2S</keyword>
<dbReference type="EMBL" id="SLVV01000008">
    <property type="protein sequence ID" value="TCN23987.1"/>
    <property type="molecule type" value="Genomic_DNA"/>
</dbReference>
<dbReference type="Gene3D" id="2.102.10.10">
    <property type="entry name" value="Rieske [2Fe-2S] iron-sulphur domain"/>
    <property type="match status" value="1"/>
</dbReference>
<accession>A0A4R2BAL7</accession>
<dbReference type="SUPFAM" id="SSF50022">
    <property type="entry name" value="ISP domain"/>
    <property type="match status" value="1"/>
</dbReference>
<dbReference type="SUPFAM" id="SSF51971">
    <property type="entry name" value="Nucleotide-binding domain"/>
    <property type="match status" value="1"/>
</dbReference>
<gene>
    <name evidence="7" type="ORF">EV146_10893</name>
</gene>
<dbReference type="PANTHER" id="PTHR13847">
    <property type="entry name" value="SARCOSINE DEHYDROGENASE-RELATED"/>
    <property type="match status" value="1"/>
</dbReference>
<keyword evidence="8" id="KW-1185">Reference proteome</keyword>
<dbReference type="Gene3D" id="3.30.9.10">
    <property type="entry name" value="D-Amino Acid Oxidase, subunit A, domain 2"/>
    <property type="match status" value="1"/>
</dbReference>
<keyword evidence="2" id="KW-0479">Metal-binding</keyword>
<organism evidence="7 8">
    <name type="scientific">Mesobacillus foraminis</name>
    <dbReference type="NCBI Taxonomy" id="279826"/>
    <lineage>
        <taxon>Bacteria</taxon>
        <taxon>Bacillati</taxon>
        <taxon>Bacillota</taxon>
        <taxon>Bacilli</taxon>
        <taxon>Bacillales</taxon>
        <taxon>Bacillaceae</taxon>
        <taxon>Mesobacillus</taxon>
    </lineage>
</organism>
<evidence type="ECO:0000313" key="7">
    <source>
        <dbReference type="EMBL" id="TCN23987.1"/>
    </source>
</evidence>
<dbReference type="PRINTS" id="PR00162">
    <property type="entry name" value="RIESKE"/>
</dbReference>
<dbReference type="InterPro" id="IPR036922">
    <property type="entry name" value="Rieske_2Fe-2S_sf"/>
</dbReference>
<dbReference type="GO" id="GO:0005737">
    <property type="term" value="C:cytoplasm"/>
    <property type="evidence" value="ECO:0007669"/>
    <property type="project" value="TreeGrafter"/>
</dbReference>
<evidence type="ECO:0000256" key="5">
    <source>
        <dbReference type="ARBA" id="ARBA00023157"/>
    </source>
</evidence>
<dbReference type="GO" id="GO:0016020">
    <property type="term" value="C:membrane"/>
    <property type="evidence" value="ECO:0007669"/>
    <property type="project" value="InterPro"/>
</dbReference>
<proteinExistence type="predicted"/>
<reference evidence="7 8" key="1">
    <citation type="journal article" date="2015" name="Stand. Genomic Sci.">
        <title>Genomic Encyclopedia of Bacterial and Archaeal Type Strains, Phase III: the genomes of soil and plant-associated and newly described type strains.</title>
        <authorList>
            <person name="Whitman W.B."/>
            <person name="Woyke T."/>
            <person name="Klenk H.P."/>
            <person name="Zhou Y."/>
            <person name="Lilburn T.G."/>
            <person name="Beck B.J."/>
            <person name="De Vos P."/>
            <person name="Vandamme P."/>
            <person name="Eisen J.A."/>
            <person name="Garrity G."/>
            <person name="Hugenholtz P."/>
            <person name="Kyrpides N.C."/>
        </authorList>
    </citation>
    <scope>NUCLEOTIDE SEQUENCE [LARGE SCALE GENOMIC DNA]</scope>
    <source>
        <strain evidence="7 8">CV53</strain>
    </source>
</reference>
<dbReference type="GO" id="GO:0046872">
    <property type="term" value="F:metal ion binding"/>
    <property type="evidence" value="ECO:0007669"/>
    <property type="project" value="UniProtKB-KW"/>
</dbReference>
<evidence type="ECO:0000313" key="8">
    <source>
        <dbReference type="Proteomes" id="UP000295689"/>
    </source>
</evidence>
<evidence type="ECO:0000259" key="6">
    <source>
        <dbReference type="PROSITE" id="PS51296"/>
    </source>
</evidence>
<protein>
    <submittedName>
        <fullName evidence="7">Glycine/D-amino acid oxidase-like deaminating enzyme</fullName>
    </submittedName>
</protein>
<evidence type="ECO:0000256" key="3">
    <source>
        <dbReference type="ARBA" id="ARBA00023004"/>
    </source>
</evidence>
<dbReference type="GO" id="GO:0004497">
    <property type="term" value="F:monooxygenase activity"/>
    <property type="evidence" value="ECO:0007669"/>
    <property type="project" value="UniProtKB-ARBA"/>
</dbReference>
<dbReference type="RefSeq" id="WP_241993927.1">
    <property type="nucleotide sequence ID" value="NZ_JABUHM010000007.1"/>
</dbReference>
<dbReference type="Proteomes" id="UP000295689">
    <property type="component" value="Unassembled WGS sequence"/>
</dbReference>
<dbReference type="GO" id="GO:0051537">
    <property type="term" value="F:2 iron, 2 sulfur cluster binding"/>
    <property type="evidence" value="ECO:0007669"/>
    <property type="project" value="UniProtKB-KW"/>
</dbReference>
<dbReference type="InterPro" id="IPR005805">
    <property type="entry name" value="Rieske_Fe-S_prot_C"/>
</dbReference>
<dbReference type="GO" id="GO:0016705">
    <property type="term" value="F:oxidoreductase activity, acting on paired donors, with incorporation or reduction of molecular oxygen"/>
    <property type="evidence" value="ECO:0007669"/>
    <property type="project" value="UniProtKB-ARBA"/>
</dbReference>
<dbReference type="InterPro" id="IPR038010">
    <property type="entry name" value="YhfW_C"/>
</dbReference>
<dbReference type="PROSITE" id="PS51296">
    <property type="entry name" value="RIESKE"/>
    <property type="match status" value="1"/>
</dbReference>
<sequence length="514" mass="57847">MTRELDQMNGMPQFPEAYWLGTAELPAFPSLNEDIDTEVAIVGGGMTGLTAAYLLAKEGFKVAVIEAGKILTGTTGHTTAKVTTQHGIIYDELISHFGEEKTRLYYQANHDALTFIKNLVNEKQIQCDFSEEDSYIYTNSSQEIQKLINEVTAYKKLGINGEYLNEVPIEVEAKAAIVIRNQAQFHPLKYLKHLVEEFTKMGGQIYENTTAVDMEEGDQPRITTRDNHKVSCRRMIIASHYPFYDTKGFYFSRMSISRSYCLAVKPEKEFPGGMFINAETPTRSLRSAEMNGEQVIIFGGHEHQTGKEINTHRYYEALEAFARQTYGIKEIPYRWSAQDPTTLDKIPFVGHYSPTTKNIYVATGYRKWGMTNSTNAALLLTDMIVGRKNPYQEVFDPNRFHADPDVKKFLTVNARVAAELVKGKLESPSAQPENLKNDEGATVMVNGKRAGAYRDEDGQLHIVDTTCTHMGCELEWNNGERSWDCPCHGSRFSYEGEVLDGPAETPLKKLSGEA</sequence>
<dbReference type="FunFam" id="2.102.10.10:FF:000014">
    <property type="entry name" value="Oxidoreductase, FAD dependent"/>
    <property type="match status" value="1"/>
</dbReference>